<dbReference type="Pfam" id="PF05037">
    <property type="entry name" value="DUF669"/>
    <property type="match status" value="1"/>
</dbReference>
<dbReference type="InterPro" id="IPR007731">
    <property type="entry name" value="DUF669"/>
</dbReference>
<sequence length="160" mass="17427">MANFGFTASDYKPDEGFQPLPPGDYPAIIIEAEIKANSANTGAYIKVKFVITEGEYVNRGIYSNYNISHPNPQAEQIGRGQLSALCLAIGLPNASDSDQLLNQSCVITLKIKNHPQYGPQNEVKGYASIAQPMQQQPPQQQPMAAHTPPFNQPGQQQGGW</sequence>
<gene>
    <name evidence="2" type="ORF">ORQ98_25500</name>
</gene>
<reference evidence="2 3" key="1">
    <citation type="submission" date="2022-11" db="EMBL/GenBank/DDBJ databases">
        <title>Spartinivicinus poritis sp. nov., isolated from scleractinian coral Porites lutea.</title>
        <authorList>
            <person name="Zhang G."/>
            <person name="Cai L."/>
            <person name="Wei Q."/>
        </authorList>
    </citation>
    <scope>NUCLEOTIDE SEQUENCE [LARGE SCALE GENOMIC DNA]</scope>
    <source>
        <strain evidence="2 3">A2-2</strain>
    </source>
</reference>
<dbReference type="Proteomes" id="UP001528823">
    <property type="component" value="Unassembled WGS sequence"/>
</dbReference>
<keyword evidence="3" id="KW-1185">Reference proteome</keyword>
<organism evidence="2 3">
    <name type="scientific">Spartinivicinus poritis</name>
    <dbReference type="NCBI Taxonomy" id="2994640"/>
    <lineage>
        <taxon>Bacteria</taxon>
        <taxon>Pseudomonadati</taxon>
        <taxon>Pseudomonadota</taxon>
        <taxon>Gammaproteobacteria</taxon>
        <taxon>Oceanospirillales</taxon>
        <taxon>Zooshikellaceae</taxon>
        <taxon>Spartinivicinus</taxon>
    </lineage>
</organism>
<feature type="compositionally biased region" description="Low complexity" evidence="1">
    <location>
        <begin position="131"/>
        <end position="143"/>
    </location>
</feature>
<evidence type="ECO:0000256" key="1">
    <source>
        <dbReference type="SAM" id="MobiDB-lite"/>
    </source>
</evidence>
<protein>
    <submittedName>
        <fullName evidence="2">DUF669 domain-containing protein</fullName>
    </submittedName>
</protein>
<name>A0ABT5UG09_9GAMM</name>
<dbReference type="RefSeq" id="WP_274691635.1">
    <property type="nucleotide sequence ID" value="NZ_JAPMOU010000059.1"/>
</dbReference>
<accession>A0ABT5UG09</accession>
<evidence type="ECO:0000313" key="2">
    <source>
        <dbReference type="EMBL" id="MDE1465326.1"/>
    </source>
</evidence>
<dbReference type="EMBL" id="JAPMOU010000059">
    <property type="protein sequence ID" value="MDE1465326.1"/>
    <property type="molecule type" value="Genomic_DNA"/>
</dbReference>
<comment type="caution">
    <text evidence="2">The sequence shown here is derived from an EMBL/GenBank/DDBJ whole genome shotgun (WGS) entry which is preliminary data.</text>
</comment>
<proteinExistence type="predicted"/>
<feature type="region of interest" description="Disordered" evidence="1">
    <location>
        <begin position="131"/>
        <end position="160"/>
    </location>
</feature>
<evidence type="ECO:0000313" key="3">
    <source>
        <dbReference type="Proteomes" id="UP001528823"/>
    </source>
</evidence>